<protein>
    <submittedName>
        <fullName evidence="1">Glycosyltransferase family 4 protein</fullName>
        <ecNumber evidence="1">2.4.-.-</ecNumber>
    </submittedName>
</protein>
<keyword evidence="1" id="KW-0808">Transferase</keyword>
<dbReference type="GO" id="GO:0016757">
    <property type="term" value="F:glycosyltransferase activity"/>
    <property type="evidence" value="ECO:0007669"/>
    <property type="project" value="UniProtKB-KW"/>
</dbReference>
<evidence type="ECO:0000313" key="2">
    <source>
        <dbReference type="Proteomes" id="UP001604335"/>
    </source>
</evidence>
<dbReference type="PANTHER" id="PTHR46656:SF3">
    <property type="entry name" value="PUTATIVE-RELATED"/>
    <property type="match status" value="1"/>
</dbReference>
<dbReference type="SUPFAM" id="SSF53756">
    <property type="entry name" value="UDP-Glycosyltransferase/glycogen phosphorylase"/>
    <property type="match status" value="1"/>
</dbReference>
<dbReference type="EMBL" id="JAZAQF010000049">
    <property type="protein sequence ID" value="MFG3817650.1"/>
    <property type="molecule type" value="Genomic_DNA"/>
</dbReference>
<dbReference type="Gene3D" id="3.40.50.2000">
    <property type="entry name" value="Glycogen Phosphorylase B"/>
    <property type="match status" value="1"/>
</dbReference>
<comment type="caution">
    <text evidence="1">The sequence shown here is derived from an EMBL/GenBank/DDBJ whole genome shotgun (WGS) entry which is preliminary data.</text>
</comment>
<sequence>MRFLVEGWLSAPHSYTTVNQFQCLALLERSGLQLFHREQPLAHGWQPIAGQLDPERSRRLAQIPAPDGDPVDGLLRIDSPYRLEPDPIARRSFVFATAEFGKLHHEYWQWMGCAQKTGKWAAAGGDRGAVVLTPSAWSRQGLIHSGAAPDRVVVLPHGVDPQIYHPLAAVDRANLRRAWGWEGCQVLLNVGGTIPRKGGDLLILAVGAAMERSPQLRWVLKANDAVYGSDRGRAAWVNQVRSLLPADRAQRLLDRTIYLNKFLSYQDMAKLYQAADGYVSPYRAEGFNLPVLEAIGCGLPVICTQGGPTDEFTNPAFTLPIASQLIEKPVQYPDGVSETVWMWEPDCDALVDCLETWLDRPQWQTAARAAGPAWVQSRLTWDHAVDKLLSLIAQQP</sequence>
<dbReference type="Proteomes" id="UP001604335">
    <property type="component" value="Unassembled WGS sequence"/>
</dbReference>
<keyword evidence="2" id="KW-1185">Reference proteome</keyword>
<proteinExistence type="predicted"/>
<name>A0ABW7C907_9CYAN</name>
<organism evidence="1 2">
    <name type="scientific">Limnothrix redekei LRLZ20PSL1</name>
    <dbReference type="NCBI Taxonomy" id="3112953"/>
    <lineage>
        <taxon>Bacteria</taxon>
        <taxon>Bacillati</taxon>
        <taxon>Cyanobacteriota</taxon>
        <taxon>Cyanophyceae</taxon>
        <taxon>Pseudanabaenales</taxon>
        <taxon>Pseudanabaenaceae</taxon>
        <taxon>Limnothrix</taxon>
    </lineage>
</organism>
<dbReference type="CDD" id="cd03801">
    <property type="entry name" value="GT4_PimA-like"/>
    <property type="match status" value="1"/>
</dbReference>
<evidence type="ECO:0000313" key="1">
    <source>
        <dbReference type="EMBL" id="MFG3817650.1"/>
    </source>
</evidence>
<accession>A0ABW7C907</accession>
<dbReference type="RefSeq" id="WP_393012109.1">
    <property type="nucleotide sequence ID" value="NZ_JAZAQF010000049.1"/>
</dbReference>
<gene>
    <name evidence="1" type="ORF">VPK24_08370</name>
</gene>
<keyword evidence="1" id="KW-0328">Glycosyltransferase</keyword>
<dbReference type="PANTHER" id="PTHR46656">
    <property type="entry name" value="PUTATIVE-RELATED"/>
    <property type="match status" value="1"/>
</dbReference>
<dbReference type="EC" id="2.4.-.-" evidence="1"/>
<dbReference type="Pfam" id="PF13692">
    <property type="entry name" value="Glyco_trans_1_4"/>
    <property type="match status" value="1"/>
</dbReference>
<reference evidence="2" key="1">
    <citation type="journal article" date="2024" name="Algal Res.">
        <title>Biochemical, toxicological and genomic investigation of a high-biomass producing Limnothrix strain isolated from Italian shallow drinking water reservoir.</title>
        <authorList>
            <person name="Simonazzi M."/>
            <person name="Shishido T.K."/>
            <person name="Delbaje E."/>
            <person name="Wahlsten M."/>
            <person name="Fewer D.P."/>
            <person name="Sivonen K."/>
            <person name="Pezzolesi L."/>
            <person name="Pistocchi R."/>
        </authorList>
    </citation>
    <scope>NUCLEOTIDE SEQUENCE [LARGE SCALE GENOMIC DNA]</scope>
    <source>
        <strain evidence="2">LRLZ20PSL1</strain>
    </source>
</reference>